<accession>A0A0A9AXW6</accession>
<name>A0A0A9AXW6_ARUDO</name>
<evidence type="ECO:0000313" key="1">
    <source>
        <dbReference type="EMBL" id="JAD56569.1"/>
    </source>
</evidence>
<dbReference type="AlphaFoldDB" id="A0A0A9AXW6"/>
<sequence length="31" mass="3648">MYRTPENPAVLNKGNAYGNRYPYIIYILFPV</sequence>
<protein>
    <submittedName>
        <fullName evidence="1">Uncharacterized protein</fullName>
    </submittedName>
</protein>
<organism evidence="1">
    <name type="scientific">Arundo donax</name>
    <name type="common">Giant reed</name>
    <name type="synonym">Donax arundinaceus</name>
    <dbReference type="NCBI Taxonomy" id="35708"/>
    <lineage>
        <taxon>Eukaryota</taxon>
        <taxon>Viridiplantae</taxon>
        <taxon>Streptophyta</taxon>
        <taxon>Embryophyta</taxon>
        <taxon>Tracheophyta</taxon>
        <taxon>Spermatophyta</taxon>
        <taxon>Magnoliopsida</taxon>
        <taxon>Liliopsida</taxon>
        <taxon>Poales</taxon>
        <taxon>Poaceae</taxon>
        <taxon>PACMAD clade</taxon>
        <taxon>Arundinoideae</taxon>
        <taxon>Arundineae</taxon>
        <taxon>Arundo</taxon>
    </lineage>
</organism>
<proteinExistence type="predicted"/>
<reference evidence="1" key="2">
    <citation type="journal article" date="2015" name="Data Brief">
        <title>Shoot transcriptome of the giant reed, Arundo donax.</title>
        <authorList>
            <person name="Barrero R.A."/>
            <person name="Guerrero F.D."/>
            <person name="Moolhuijzen P."/>
            <person name="Goolsby J.A."/>
            <person name="Tidwell J."/>
            <person name="Bellgard S.E."/>
            <person name="Bellgard M.I."/>
        </authorList>
    </citation>
    <scope>NUCLEOTIDE SEQUENCE</scope>
    <source>
        <tissue evidence="1">Shoot tissue taken approximately 20 cm above the soil surface</tissue>
    </source>
</reference>
<dbReference type="EMBL" id="GBRH01241326">
    <property type="protein sequence ID" value="JAD56569.1"/>
    <property type="molecule type" value="Transcribed_RNA"/>
</dbReference>
<reference evidence="1" key="1">
    <citation type="submission" date="2014-09" db="EMBL/GenBank/DDBJ databases">
        <authorList>
            <person name="Magalhaes I.L.F."/>
            <person name="Oliveira U."/>
            <person name="Santos F.R."/>
            <person name="Vidigal T.H.D.A."/>
            <person name="Brescovit A.D."/>
            <person name="Santos A.J."/>
        </authorList>
    </citation>
    <scope>NUCLEOTIDE SEQUENCE</scope>
    <source>
        <tissue evidence="1">Shoot tissue taken approximately 20 cm above the soil surface</tissue>
    </source>
</reference>